<keyword evidence="2" id="KW-0812">Transmembrane</keyword>
<keyword evidence="4" id="KW-1185">Reference proteome</keyword>
<dbReference type="Proteomes" id="UP001233999">
    <property type="component" value="Unassembled WGS sequence"/>
</dbReference>
<feature type="region of interest" description="Disordered" evidence="1">
    <location>
        <begin position="153"/>
        <end position="174"/>
    </location>
</feature>
<gene>
    <name evidence="3" type="ORF">L9F63_021864</name>
</gene>
<feature type="transmembrane region" description="Helical" evidence="2">
    <location>
        <begin position="42"/>
        <end position="67"/>
    </location>
</feature>
<evidence type="ECO:0000313" key="4">
    <source>
        <dbReference type="Proteomes" id="UP001233999"/>
    </source>
</evidence>
<comment type="caution">
    <text evidence="3">The sequence shown here is derived from an EMBL/GenBank/DDBJ whole genome shotgun (WGS) entry which is preliminary data.</text>
</comment>
<reference evidence="3" key="1">
    <citation type="journal article" date="2023" name="IScience">
        <title>Live-bearing cockroach genome reveals convergent evolutionary mechanisms linked to viviparity in insects and beyond.</title>
        <authorList>
            <person name="Fouks B."/>
            <person name="Harrison M.C."/>
            <person name="Mikhailova A.A."/>
            <person name="Marchal E."/>
            <person name="English S."/>
            <person name="Carruthers M."/>
            <person name="Jennings E.C."/>
            <person name="Chiamaka E.L."/>
            <person name="Frigard R.A."/>
            <person name="Pippel M."/>
            <person name="Attardo G.M."/>
            <person name="Benoit J.B."/>
            <person name="Bornberg-Bauer E."/>
            <person name="Tobe S.S."/>
        </authorList>
    </citation>
    <scope>NUCLEOTIDE SEQUENCE</scope>
    <source>
        <strain evidence="3">Stay&amp;Tobe</strain>
    </source>
</reference>
<accession>A0AAD7ZN09</accession>
<proteinExistence type="predicted"/>
<sequence length="174" mass="19208">MFAYLSVIVSTCCRLVDRESRANKMADTAVQGMSVNHRKYGIFHWGLVVSALLILTVVIVVALVLLLDDENTTVLLVVLILALIIVGVVACMFLQWLHRRALRRRDEGAKDWIHRTLSANHLHVAAEPTPPPAEPSAPSLSPRHSWIHWAPWRKSTSTSGPPSYRAVSSNGSAS</sequence>
<protein>
    <submittedName>
        <fullName evidence="3">Uncharacterized protein</fullName>
    </submittedName>
</protein>
<feature type="transmembrane region" description="Helical" evidence="2">
    <location>
        <begin position="73"/>
        <end position="97"/>
    </location>
</feature>
<evidence type="ECO:0000256" key="1">
    <source>
        <dbReference type="SAM" id="MobiDB-lite"/>
    </source>
</evidence>
<reference evidence="3" key="2">
    <citation type="submission" date="2023-05" db="EMBL/GenBank/DDBJ databases">
        <authorList>
            <person name="Fouks B."/>
        </authorList>
    </citation>
    <scope>NUCLEOTIDE SEQUENCE</scope>
    <source>
        <strain evidence="3">Stay&amp;Tobe</strain>
        <tissue evidence="3">Testes</tissue>
    </source>
</reference>
<dbReference type="EMBL" id="JASPKZ010007527">
    <property type="protein sequence ID" value="KAJ9583774.1"/>
    <property type="molecule type" value="Genomic_DNA"/>
</dbReference>
<organism evidence="3 4">
    <name type="scientific">Diploptera punctata</name>
    <name type="common">Pacific beetle cockroach</name>
    <dbReference type="NCBI Taxonomy" id="6984"/>
    <lineage>
        <taxon>Eukaryota</taxon>
        <taxon>Metazoa</taxon>
        <taxon>Ecdysozoa</taxon>
        <taxon>Arthropoda</taxon>
        <taxon>Hexapoda</taxon>
        <taxon>Insecta</taxon>
        <taxon>Pterygota</taxon>
        <taxon>Neoptera</taxon>
        <taxon>Polyneoptera</taxon>
        <taxon>Dictyoptera</taxon>
        <taxon>Blattodea</taxon>
        <taxon>Blaberoidea</taxon>
        <taxon>Blaberidae</taxon>
        <taxon>Diplopterinae</taxon>
        <taxon>Diploptera</taxon>
    </lineage>
</organism>
<keyword evidence="2" id="KW-1133">Transmembrane helix</keyword>
<evidence type="ECO:0000256" key="2">
    <source>
        <dbReference type="SAM" id="Phobius"/>
    </source>
</evidence>
<keyword evidence="2" id="KW-0472">Membrane</keyword>
<name>A0AAD7ZN09_DIPPU</name>
<evidence type="ECO:0000313" key="3">
    <source>
        <dbReference type="EMBL" id="KAJ9583774.1"/>
    </source>
</evidence>
<dbReference type="AlphaFoldDB" id="A0AAD7ZN09"/>
<feature type="compositionally biased region" description="Polar residues" evidence="1">
    <location>
        <begin position="154"/>
        <end position="174"/>
    </location>
</feature>